<dbReference type="AlphaFoldDB" id="A0A9D7SI08"/>
<dbReference type="InterPro" id="IPR025669">
    <property type="entry name" value="AAA_dom"/>
</dbReference>
<evidence type="ECO:0000259" key="3">
    <source>
        <dbReference type="Pfam" id="PF13614"/>
    </source>
</evidence>
<evidence type="ECO:0000313" key="5">
    <source>
        <dbReference type="Proteomes" id="UP000886657"/>
    </source>
</evidence>
<evidence type="ECO:0000313" key="4">
    <source>
        <dbReference type="EMBL" id="MBK9797815.1"/>
    </source>
</evidence>
<dbReference type="EMBL" id="JADKIO010000012">
    <property type="protein sequence ID" value="MBK9797815.1"/>
    <property type="molecule type" value="Genomic_DNA"/>
</dbReference>
<organism evidence="4 5">
    <name type="scientific">Candidatus Geothrix skivensis</name>
    <dbReference type="NCBI Taxonomy" id="2954439"/>
    <lineage>
        <taxon>Bacteria</taxon>
        <taxon>Pseudomonadati</taxon>
        <taxon>Acidobacteriota</taxon>
        <taxon>Holophagae</taxon>
        <taxon>Holophagales</taxon>
        <taxon>Holophagaceae</taxon>
        <taxon>Geothrix</taxon>
    </lineage>
</organism>
<proteinExistence type="predicted"/>
<reference evidence="4" key="1">
    <citation type="submission" date="2020-10" db="EMBL/GenBank/DDBJ databases">
        <title>Connecting structure to function with the recovery of over 1000 high-quality activated sludge metagenome-assembled genomes encoding full-length rRNA genes using long-read sequencing.</title>
        <authorList>
            <person name="Singleton C.M."/>
            <person name="Petriglieri F."/>
            <person name="Kristensen J.M."/>
            <person name="Kirkegaard R.H."/>
            <person name="Michaelsen T.Y."/>
            <person name="Andersen M.H."/>
            <person name="Karst S.M."/>
            <person name="Dueholm M.S."/>
            <person name="Nielsen P.H."/>
            <person name="Albertsen M."/>
        </authorList>
    </citation>
    <scope>NUCLEOTIDE SEQUENCE</scope>
    <source>
        <strain evidence="4">Skiv_18-Q3-R9-52_MAXAC.067</strain>
    </source>
</reference>
<keyword evidence="2" id="KW-0067">ATP-binding</keyword>
<gene>
    <name evidence="4" type="ORF">IPP58_15305</name>
</gene>
<dbReference type="InterPro" id="IPR050625">
    <property type="entry name" value="ParA/MinD_ATPase"/>
</dbReference>
<dbReference type="GO" id="GO:0016887">
    <property type="term" value="F:ATP hydrolysis activity"/>
    <property type="evidence" value="ECO:0007669"/>
    <property type="project" value="TreeGrafter"/>
</dbReference>
<feature type="domain" description="AAA" evidence="3">
    <location>
        <begin position="1"/>
        <end position="149"/>
    </location>
</feature>
<keyword evidence="1" id="KW-0547">Nucleotide-binding</keyword>
<sequence>MQIWAVGGGKGGTGKSLVSNGLGIRLAERGCQVILVDADYGGPNQHTYCGLRKPASTLAHFFDRRMPLEEIAMETHIEGLRLIPGNVNSANTDNFNTAQKQKLFRHIKQLRADHVILDLGAGTQYDVLDTFLLADVQVGVVAPDAMSIENFYLFLKNVQYRLLCNVLSWTGLKERAKSVWRDRAEHGISTSRDWIVHLRTLSPEFSEVLNREHARLQPHIVLNQVREYRQVEMGLAVESAVTKLFRIEATYAGHIRYDTDLWQQFGRELPAISHGTASTLHQDLERVTEAILDAKRRQEASL</sequence>
<dbReference type="GO" id="GO:0005524">
    <property type="term" value="F:ATP binding"/>
    <property type="evidence" value="ECO:0007669"/>
    <property type="project" value="UniProtKB-KW"/>
</dbReference>
<comment type="caution">
    <text evidence="4">The sequence shown here is derived from an EMBL/GenBank/DDBJ whole genome shotgun (WGS) entry which is preliminary data.</text>
</comment>
<dbReference type="GO" id="GO:0005829">
    <property type="term" value="C:cytosol"/>
    <property type="evidence" value="ECO:0007669"/>
    <property type="project" value="TreeGrafter"/>
</dbReference>
<dbReference type="Pfam" id="PF13614">
    <property type="entry name" value="AAA_31"/>
    <property type="match status" value="1"/>
</dbReference>
<dbReference type="PANTHER" id="PTHR43384:SF4">
    <property type="entry name" value="CELLULOSE BIOSYNTHESIS PROTEIN BCSQ-RELATED"/>
    <property type="match status" value="1"/>
</dbReference>
<dbReference type="PANTHER" id="PTHR43384">
    <property type="entry name" value="SEPTUM SITE-DETERMINING PROTEIN MIND HOMOLOG, CHLOROPLASTIC-RELATED"/>
    <property type="match status" value="1"/>
</dbReference>
<dbReference type="Proteomes" id="UP000886657">
    <property type="component" value="Unassembled WGS sequence"/>
</dbReference>
<evidence type="ECO:0000256" key="2">
    <source>
        <dbReference type="ARBA" id="ARBA00022840"/>
    </source>
</evidence>
<name>A0A9D7SI08_9BACT</name>
<dbReference type="Gene3D" id="3.40.50.300">
    <property type="entry name" value="P-loop containing nucleotide triphosphate hydrolases"/>
    <property type="match status" value="1"/>
</dbReference>
<dbReference type="SUPFAM" id="SSF52540">
    <property type="entry name" value="P-loop containing nucleoside triphosphate hydrolases"/>
    <property type="match status" value="1"/>
</dbReference>
<protein>
    <submittedName>
        <fullName evidence="4">AAA family ATPase</fullName>
    </submittedName>
</protein>
<evidence type="ECO:0000256" key="1">
    <source>
        <dbReference type="ARBA" id="ARBA00022741"/>
    </source>
</evidence>
<dbReference type="GO" id="GO:0051782">
    <property type="term" value="P:negative regulation of cell division"/>
    <property type="evidence" value="ECO:0007669"/>
    <property type="project" value="TreeGrafter"/>
</dbReference>
<dbReference type="GO" id="GO:0009898">
    <property type="term" value="C:cytoplasmic side of plasma membrane"/>
    <property type="evidence" value="ECO:0007669"/>
    <property type="project" value="TreeGrafter"/>
</dbReference>
<dbReference type="InterPro" id="IPR027417">
    <property type="entry name" value="P-loop_NTPase"/>
</dbReference>
<accession>A0A9D7SI08</accession>